<dbReference type="AlphaFoldDB" id="A0A9Q0LAC9"/>
<dbReference type="PANTHER" id="PTHR22761:SF96">
    <property type="entry name" value="BCDNA.GH08385"/>
    <property type="match status" value="1"/>
</dbReference>
<dbReference type="GO" id="GO:0005771">
    <property type="term" value="C:multivesicular body"/>
    <property type="evidence" value="ECO:0007669"/>
    <property type="project" value="TreeGrafter"/>
</dbReference>
<evidence type="ECO:0008006" key="3">
    <source>
        <dbReference type="Google" id="ProtNLM"/>
    </source>
</evidence>
<dbReference type="EMBL" id="JAPDFW010000117">
    <property type="protein sequence ID" value="KAJ5068280.1"/>
    <property type="molecule type" value="Genomic_DNA"/>
</dbReference>
<reference evidence="1" key="1">
    <citation type="submission" date="2022-10" db="EMBL/GenBank/DDBJ databases">
        <title>Novel sulphate-reducing endosymbionts in the free-living metamonad Anaeramoeba.</title>
        <authorList>
            <person name="Jerlstrom-Hultqvist J."/>
            <person name="Cepicka I."/>
            <person name="Gallot-Lavallee L."/>
            <person name="Salas-Leiva D."/>
            <person name="Curtis B.A."/>
            <person name="Zahonova K."/>
            <person name="Pipaliya S."/>
            <person name="Dacks J."/>
            <person name="Roger A.J."/>
        </authorList>
    </citation>
    <scope>NUCLEOTIDE SEQUENCE</scope>
    <source>
        <strain evidence="1">BMAN</strain>
    </source>
</reference>
<proteinExistence type="predicted"/>
<dbReference type="Pfam" id="PF03357">
    <property type="entry name" value="Snf7"/>
    <property type="match status" value="1"/>
</dbReference>
<name>A0A9Q0LAC9_ANAIG</name>
<protein>
    <recommendedName>
        <fullName evidence="3">Charged multivesicular body protein 7</fullName>
    </recommendedName>
</protein>
<accession>A0A9Q0LAC9</accession>
<dbReference type="Gene3D" id="6.10.140.1230">
    <property type="match status" value="1"/>
</dbReference>
<dbReference type="Pfam" id="PF25880">
    <property type="entry name" value="WHD_CHMP7_1st"/>
    <property type="match status" value="1"/>
</dbReference>
<evidence type="ECO:0000313" key="1">
    <source>
        <dbReference type="EMBL" id="KAJ5068280.1"/>
    </source>
</evidence>
<dbReference type="InterPro" id="IPR005024">
    <property type="entry name" value="Snf7_fam"/>
</dbReference>
<evidence type="ECO:0000313" key="2">
    <source>
        <dbReference type="Proteomes" id="UP001149090"/>
    </source>
</evidence>
<gene>
    <name evidence="1" type="ORF">M0811_12392</name>
</gene>
<dbReference type="GO" id="GO:0006900">
    <property type="term" value="P:vesicle budding from membrane"/>
    <property type="evidence" value="ECO:0007669"/>
    <property type="project" value="TreeGrafter"/>
</dbReference>
<dbReference type="GO" id="GO:0032511">
    <property type="term" value="P:late endosome to vacuole transport via multivesicular body sorting pathway"/>
    <property type="evidence" value="ECO:0007669"/>
    <property type="project" value="TreeGrafter"/>
</dbReference>
<dbReference type="GO" id="GO:0009898">
    <property type="term" value="C:cytoplasmic side of plasma membrane"/>
    <property type="evidence" value="ECO:0007669"/>
    <property type="project" value="TreeGrafter"/>
</dbReference>
<dbReference type="PANTHER" id="PTHR22761">
    <property type="entry name" value="CHARGED MULTIVESICULAR BODY PROTEIN"/>
    <property type="match status" value="1"/>
</dbReference>
<dbReference type="GO" id="GO:0000815">
    <property type="term" value="C:ESCRT III complex"/>
    <property type="evidence" value="ECO:0007669"/>
    <property type="project" value="TreeGrafter"/>
</dbReference>
<keyword evidence="2" id="KW-1185">Reference proteome</keyword>
<sequence length="497" mass="57138">MEEFLKNFPEWEDDSRINVLFSELPNAEIAPDAYQNRIKFWENIIESCSSHFNWSIITESIIRKKFTRKGMIPVCLPAIFQYLEKQNKICKIDSFLKNQKGFSLDLIKSVFPNNNPNKSNSNDSQGVFSWIYDNVLKKPVVYLGSFVYDFESNEKNEKSVKNDNSNQEYLVFQQIEKKSNELLKIIHAKFTGSLVSRVLTVDKILKLGKNIFQQNQDLNSKSNSNSKSNINLIDEETKKIIYLSLYYLVTQEKCFVIPNQKDQTKIEGVIFSSPNSLKEKIQSFSQVEQTIATIKNAICKLKTQLKSLEAEIEHKKQLALAQKKKNNIKLALYQMKLAKNLESTLSKRNQSIDTLKEILFKIEKTESDKEIVEAMKSGTQAFKALTTDAGFTAETVEDVIDDLQDAMDEQKQIEDALSTGISTTNLIDGDEDDDELSKELEQLTLQSSQNLENSNELEIPDEKPKEIINKLNFPSLDQIEEKTKEEQKEEQKQILTN</sequence>
<dbReference type="Proteomes" id="UP001149090">
    <property type="component" value="Unassembled WGS sequence"/>
</dbReference>
<dbReference type="OMA" id="LQLQFMR"/>
<dbReference type="OrthoDB" id="10250120at2759"/>
<comment type="caution">
    <text evidence="1">The sequence shown here is derived from an EMBL/GenBank/DDBJ whole genome shotgun (WGS) entry which is preliminary data.</text>
</comment>
<organism evidence="1 2">
    <name type="scientific">Anaeramoeba ignava</name>
    <name type="common">Anaerobic marine amoeba</name>
    <dbReference type="NCBI Taxonomy" id="1746090"/>
    <lineage>
        <taxon>Eukaryota</taxon>
        <taxon>Metamonada</taxon>
        <taxon>Anaeramoebidae</taxon>
        <taxon>Anaeramoeba</taxon>
    </lineage>
</organism>